<dbReference type="GO" id="GO:0004672">
    <property type="term" value="F:protein kinase activity"/>
    <property type="evidence" value="ECO:0007669"/>
    <property type="project" value="InterPro"/>
</dbReference>
<dbReference type="Gene3D" id="1.10.510.10">
    <property type="entry name" value="Transferase(Phosphotransferase) domain 1"/>
    <property type="match status" value="1"/>
</dbReference>
<keyword evidence="5" id="KW-0812">Transmembrane</keyword>
<feature type="repeat" description="PPR" evidence="11">
    <location>
        <begin position="1490"/>
        <end position="1524"/>
    </location>
</feature>
<feature type="repeat" description="PPR" evidence="11">
    <location>
        <begin position="875"/>
        <end position="909"/>
    </location>
</feature>
<feature type="domain" description="Protein kinase" evidence="13">
    <location>
        <begin position="399"/>
        <end position="672"/>
    </location>
</feature>
<dbReference type="SUPFAM" id="SSF55282">
    <property type="entry name" value="RL5-like"/>
    <property type="match status" value="1"/>
</dbReference>
<feature type="repeat" description="PPR" evidence="11">
    <location>
        <begin position="1560"/>
        <end position="1594"/>
    </location>
</feature>
<keyword evidence="9" id="KW-0472">Membrane</keyword>
<dbReference type="PROSITE" id="PS51450">
    <property type="entry name" value="LRR"/>
    <property type="match status" value="2"/>
</dbReference>
<evidence type="ECO:0000256" key="5">
    <source>
        <dbReference type="ARBA" id="ARBA00022692"/>
    </source>
</evidence>
<evidence type="ECO:0000313" key="14">
    <source>
        <dbReference type="EMBL" id="KAF7840340.1"/>
    </source>
</evidence>
<dbReference type="InterPro" id="IPR031309">
    <property type="entry name" value="Ribosomal_uL5_C"/>
</dbReference>
<gene>
    <name evidence="14" type="ORF">G2W53_002638</name>
</gene>
<proteinExistence type="inferred from homology"/>
<comment type="similarity">
    <text evidence="2">Belongs to the PPR family. P subfamily.</text>
</comment>
<dbReference type="Gene3D" id="1.25.40.10">
    <property type="entry name" value="Tetratricopeptide repeat domain"/>
    <property type="match status" value="10"/>
</dbReference>
<feature type="repeat" description="PPR" evidence="11">
    <location>
        <begin position="1525"/>
        <end position="1559"/>
    </location>
</feature>
<keyword evidence="8" id="KW-1133">Transmembrane helix</keyword>
<feature type="repeat" description="PPR" evidence="11">
    <location>
        <begin position="1281"/>
        <end position="1315"/>
    </location>
</feature>
<dbReference type="Gene3D" id="3.80.10.10">
    <property type="entry name" value="Ribonuclease Inhibitor"/>
    <property type="match status" value="2"/>
</dbReference>
<dbReference type="Gene3D" id="3.30.1440.10">
    <property type="match status" value="1"/>
</dbReference>
<feature type="repeat" description="PPR" evidence="11">
    <location>
        <begin position="1071"/>
        <end position="1105"/>
    </location>
</feature>
<evidence type="ECO:0000256" key="1">
    <source>
        <dbReference type="ARBA" id="ARBA00004370"/>
    </source>
</evidence>
<feature type="repeat" description="PPR" evidence="11">
    <location>
        <begin position="1246"/>
        <end position="1280"/>
    </location>
</feature>
<dbReference type="SMART" id="SM00369">
    <property type="entry name" value="LRR_TYP"/>
    <property type="match status" value="3"/>
</dbReference>
<evidence type="ECO:0000256" key="6">
    <source>
        <dbReference type="ARBA" id="ARBA00022737"/>
    </source>
</evidence>
<dbReference type="GO" id="GO:0010019">
    <property type="term" value="P:chloroplast-nucleus signaling pathway"/>
    <property type="evidence" value="ECO:0007669"/>
    <property type="project" value="TreeGrafter"/>
</dbReference>
<keyword evidence="15" id="KW-1185">Reference proteome</keyword>
<feature type="repeat" description="PPR" evidence="11">
    <location>
        <begin position="1176"/>
        <end position="1210"/>
    </location>
</feature>
<dbReference type="PROSITE" id="PS51375">
    <property type="entry name" value="PPR"/>
    <property type="match status" value="20"/>
</dbReference>
<dbReference type="InterPro" id="IPR011009">
    <property type="entry name" value="Kinase-like_dom_sf"/>
</dbReference>
<comment type="subcellular location">
    <subcellularLocation>
        <location evidence="1">Membrane</location>
    </subcellularLocation>
</comment>
<keyword evidence="10" id="KW-0687">Ribonucleoprotein</keyword>
<feature type="repeat" description="PPR" evidence="11">
    <location>
        <begin position="1351"/>
        <end position="1384"/>
    </location>
</feature>
<evidence type="ECO:0000313" key="15">
    <source>
        <dbReference type="Proteomes" id="UP000634136"/>
    </source>
</evidence>
<sequence length="1979" mass="221767">MTHFFRFFILLLLLLLDSSSSCKTRPQEQDRNLVLKAFQSVSGFNFSSFFQTPHHSNCTITTIKFPSKNLTGTISWGFLRNLSSLQILDLSANSLQGHVPSWFWSTSTLLQINLSNNKFGGTIGFDFHPTSKNPSFSNSLQMLNLSHNRFTNLVRLSGFSKLQVLDLSHNNLKTLPSAFQNLTKLNHLDLSSCGIKGNVKPISVLKNLNYLDLSNNELNGSFPSDFPPRLNILRFFNISHNNFTALVGFDAYKKFGKSAFLHAGHNFNSYKNYNASKTAPFHHSPPPPRPKSKSRTLILSVSSASGFVLVLLCISICVFCLLRRRRLAKRNKWAISKPIPSSSLAIKVDKSGPFAFETESGTSWVADLKEPSSAPVVMFEKPLMNYLSFKDLIAATSHFGKDSQLAEGRCGPVYRAVLPGGGDIHVAIKVLENARDVHHDDAVALFVDLSKLKHPNLLPLSGYCIAGKEKLVLYEYMSNGDLGRWLHELPTGETNVEDWSGDTWEIRNGVGSSPEKMGWLTRHRIAVGIARGLAYLHHAGSKPIVHGHLVTSNILLADDFEPRIADFGFRKIGEQNTANCTAEADVYCFGVVLMELLTGKPGTAETVVWVRKVVREGHGVRALDERLRLGGDSEREMVESLRVAYLCTAESPGKRPTMQQALGLLKDIHPHVVQFLPPPPPVTAARRHRVKRSSENGRLVTGSLASMVSKMRHFKMQMKTLPLLFSSLRGSHGLYHFHSYSLVIRFPQNLYFGRGCSTHSQKDAKFIAPTKTHLYASFFCTLIHLYLACGRFCRATDAFFCMRGHGIVPVLPLWNWLLCEFNAAGLVSQVRMLYSEMVSCGVEPNVFSVNILVHSLCKIGKLDLALEYLRNNKIDTVTYNTIIWGFCGQGLADQGFGLLSEMVKKGICIDSFTCNILVKGYCRVGLVKYADWVRYNLVDGGIPRDIIGLDTLIDGYCKDGLMSHALALMENRWRDGLLPDIVTYNIFLNAFCKMDNVVRAKSLTDEVFGYQKNKEYDLVENYDMENLAEGRDLQPTVITYTTLITAYCKKQGIEEALSLYEKMIKNGIMPDVVTCTSLLYGLCKQGKLTEAALLLKEMDQMDLNPNHISYSIIMNYLLKSGRSIEAFELLSQMIVRGISFDLVLCTTIMDGLFKVNKHKEAAVMFQTILELNLTPNCVTYSAFLDGYCKLGNIDYAELLLKKMEKEYILPNVFTFSSLINGYAKKGMLREAVDVLRKMDEQNISPNVFVYAILLDGYFKAGEQEIAFGFYKEMQSLGLEENNIIFDIFLNNLKKLGRMKDAKSLIKDMCSRNLSPDLFNYTCLMDGYFEEGNESAALSIVQEMADKNIRLDVIAYNALIKGLLKLGKYELQSVFSTMLELGLAPDCSTYNTIINEYCIKGNTENAMNLLNEMKSHGIMPNAITYNTLICGLCNTGATEKAMDVCNEMSVMGFPPLPITHKSLLEASSSSRKADTIFQVHKKLVDMGLKLDRAAYNNLITVLCKLGMTRKAASVIDEMVGRGILADIVTYSALICGYCIGSHVDKALATYSNMLAAGISPNVTTYNYLLRGLSTAGLMRKADELVSEMKERGLTPNAATYNILVSGHGRIGNKLDSIKLYCEMITKGFVPTTATYNVLINDFAKAGKMRQAREFLNEMLERGRIANSSSYDILICGWWKLSNQPELDRAHRLSYQSEAKRLLREMYEKGYIPSERTLSFMSSHFSWPGKRADAQRLLKVDPQKTSHAEKLREKSFTLACINRSICRGSCEAETASVSSESLDCKSVQELSYLQDPLLNLASEKKISNPMREIKVQKLVLNISVGESGDRLTRAAKVLEQLSGQSPVFSKARYTVRSFGIRRNEKIACYVTVRGDKAMQLLESGLKVKEYELLRRNFSETGCFGFGIQEHIDLGIKYDPSTGIYGMDFFVVLERPGYRVGRRRRCKSRVGIQHRVTKDDAMKWFQVKYEGVILNKSTQIVS</sequence>
<dbReference type="Pfam" id="PF00560">
    <property type="entry name" value="LRR_1"/>
    <property type="match status" value="2"/>
</dbReference>
<feature type="repeat" description="PPR" evidence="11">
    <location>
        <begin position="1595"/>
        <end position="1629"/>
    </location>
</feature>
<dbReference type="Pfam" id="PF00281">
    <property type="entry name" value="Ribosomal_L5"/>
    <property type="match status" value="1"/>
</dbReference>
<feature type="signal peptide" evidence="12">
    <location>
        <begin position="1"/>
        <end position="21"/>
    </location>
</feature>
<dbReference type="InterPro" id="IPR057266">
    <property type="entry name" value="Ribosomal_uL5_euk/arc-type"/>
</dbReference>
<dbReference type="InterPro" id="IPR000719">
    <property type="entry name" value="Prot_kinase_dom"/>
</dbReference>
<dbReference type="InterPro" id="IPR031310">
    <property type="entry name" value="Ribosomal_uL5_N"/>
</dbReference>
<feature type="repeat" description="PPR" evidence="11">
    <location>
        <begin position="1141"/>
        <end position="1175"/>
    </location>
</feature>
<dbReference type="FunFam" id="3.30.1440.10:FF:000002">
    <property type="entry name" value="60S ribosomal protein L11"/>
    <property type="match status" value="1"/>
</dbReference>
<dbReference type="GO" id="GO:0006412">
    <property type="term" value="P:translation"/>
    <property type="evidence" value="ECO:0007669"/>
    <property type="project" value="InterPro"/>
</dbReference>
<dbReference type="EMBL" id="JAAIUW010000002">
    <property type="protein sequence ID" value="KAF7840340.1"/>
    <property type="molecule type" value="Genomic_DNA"/>
</dbReference>
<dbReference type="GO" id="GO:0016020">
    <property type="term" value="C:membrane"/>
    <property type="evidence" value="ECO:0007669"/>
    <property type="project" value="UniProtKB-SubCell"/>
</dbReference>
<dbReference type="NCBIfam" id="NF003258">
    <property type="entry name" value="PRK04219.1"/>
    <property type="match status" value="1"/>
</dbReference>
<dbReference type="PRINTS" id="PR00019">
    <property type="entry name" value="LEURICHRPT"/>
</dbReference>
<dbReference type="InterPro" id="IPR001245">
    <property type="entry name" value="Ser-Thr/Tyr_kinase_cat_dom"/>
</dbReference>
<keyword evidence="12" id="KW-0732">Signal</keyword>
<dbReference type="Pfam" id="PF12854">
    <property type="entry name" value="PPR_1"/>
    <property type="match status" value="1"/>
</dbReference>
<comment type="caution">
    <text evidence="14">The sequence shown here is derived from an EMBL/GenBank/DDBJ whole genome shotgun (WGS) entry which is preliminary data.</text>
</comment>
<dbReference type="FunFam" id="3.30.200.20:FF:000466">
    <property type="entry name" value="Putative LRR receptor-like serine/threonine-protein kinase"/>
    <property type="match status" value="1"/>
</dbReference>
<dbReference type="SUPFAM" id="SSF52058">
    <property type="entry name" value="L domain-like"/>
    <property type="match status" value="1"/>
</dbReference>
<feature type="repeat" description="PPR" evidence="11">
    <location>
        <begin position="945"/>
        <end position="979"/>
    </location>
</feature>
<feature type="repeat" description="PPR" evidence="11">
    <location>
        <begin position="1385"/>
        <end position="1419"/>
    </location>
</feature>
<keyword evidence="4" id="KW-0433">Leucine-rich repeat</keyword>
<dbReference type="GO" id="GO:0005840">
    <property type="term" value="C:ribosome"/>
    <property type="evidence" value="ECO:0007669"/>
    <property type="project" value="UniProtKB-KW"/>
</dbReference>
<feature type="repeat" description="PPR" evidence="11">
    <location>
        <begin position="910"/>
        <end position="944"/>
    </location>
</feature>
<evidence type="ECO:0000256" key="10">
    <source>
        <dbReference type="ARBA" id="ARBA00023274"/>
    </source>
</evidence>
<dbReference type="GO" id="GO:0009507">
    <property type="term" value="C:chloroplast"/>
    <property type="evidence" value="ECO:0007669"/>
    <property type="project" value="TreeGrafter"/>
</dbReference>
<dbReference type="PROSITE" id="PS00358">
    <property type="entry name" value="RIBOSOMAL_L5"/>
    <property type="match status" value="1"/>
</dbReference>
<evidence type="ECO:0000256" key="2">
    <source>
        <dbReference type="ARBA" id="ARBA00007626"/>
    </source>
</evidence>
<dbReference type="Pfam" id="PF07714">
    <property type="entry name" value="PK_Tyr_Ser-Thr"/>
    <property type="match status" value="1"/>
</dbReference>
<dbReference type="InterPro" id="IPR020929">
    <property type="entry name" value="Ribosomal_uL5_CS"/>
</dbReference>
<evidence type="ECO:0000256" key="12">
    <source>
        <dbReference type="SAM" id="SignalP"/>
    </source>
</evidence>
<evidence type="ECO:0000256" key="4">
    <source>
        <dbReference type="ARBA" id="ARBA00022614"/>
    </source>
</evidence>
<dbReference type="Pfam" id="PF13041">
    <property type="entry name" value="PPR_2"/>
    <property type="match status" value="10"/>
</dbReference>
<feature type="repeat" description="PPR" evidence="11">
    <location>
        <begin position="1316"/>
        <end position="1350"/>
    </location>
</feature>
<dbReference type="OrthoDB" id="185373at2759"/>
<dbReference type="SUPFAM" id="SSF56112">
    <property type="entry name" value="Protein kinase-like (PK-like)"/>
    <property type="match status" value="1"/>
</dbReference>
<dbReference type="Pfam" id="PF01535">
    <property type="entry name" value="PPR"/>
    <property type="match status" value="1"/>
</dbReference>
<dbReference type="Pfam" id="PF13855">
    <property type="entry name" value="LRR_8"/>
    <property type="match status" value="1"/>
</dbReference>
<reference evidence="14" key="1">
    <citation type="submission" date="2020-09" db="EMBL/GenBank/DDBJ databases">
        <title>Genome-Enabled Discovery of Anthraquinone Biosynthesis in Senna tora.</title>
        <authorList>
            <person name="Kang S.-H."/>
            <person name="Pandey R.P."/>
            <person name="Lee C.-M."/>
            <person name="Sim J.-S."/>
            <person name="Jeong J.-T."/>
            <person name="Choi B.-S."/>
            <person name="Jung M."/>
            <person name="Ginzburg D."/>
            <person name="Zhao K."/>
            <person name="Won S.Y."/>
            <person name="Oh T.-J."/>
            <person name="Yu Y."/>
            <person name="Kim N.-H."/>
            <person name="Lee O.R."/>
            <person name="Lee T.-H."/>
            <person name="Bashyal P."/>
            <person name="Kim T.-S."/>
            <person name="Lee W.-H."/>
            <person name="Kawkins C."/>
            <person name="Kim C.-K."/>
            <person name="Kim J.S."/>
            <person name="Ahn B.O."/>
            <person name="Rhee S.Y."/>
            <person name="Sohng J.K."/>
        </authorList>
    </citation>
    <scope>NUCLEOTIDE SEQUENCE</scope>
    <source>
        <tissue evidence="14">Leaf</tissue>
    </source>
</reference>
<evidence type="ECO:0000259" key="13">
    <source>
        <dbReference type="PROSITE" id="PS50011"/>
    </source>
</evidence>
<evidence type="ECO:0000256" key="11">
    <source>
        <dbReference type="PROSITE-ProRule" id="PRU00708"/>
    </source>
</evidence>
<dbReference type="GO" id="GO:0003735">
    <property type="term" value="F:structural constituent of ribosome"/>
    <property type="evidence" value="ECO:0007669"/>
    <property type="project" value="InterPro"/>
</dbReference>
<protein>
    <submittedName>
        <fullName evidence="14">Pentatricopeptide repeat-containing protein</fullName>
    </submittedName>
</protein>
<dbReference type="Gene3D" id="3.30.200.20">
    <property type="entry name" value="Phosphorylase Kinase, domain 1"/>
    <property type="match status" value="1"/>
</dbReference>
<organism evidence="14 15">
    <name type="scientific">Senna tora</name>
    <dbReference type="NCBI Taxonomy" id="362788"/>
    <lineage>
        <taxon>Eukaryota</taxon>
        <taxon>Viridiplantae</taxon>
        <taxon>Streptophyta</taxon>
        <taxon>Embryophyta</taxon>
        <taxon>Tracheophyta</taxon>
        <taxon>Spermatophyta</taxon>
        <taxon>Magnoliopsida</taxon>
        <taxon>eudicotyledons</taxon>
        <taxon>Gunneridae</taxon>
        <taxon>Pentapetalae</taxon>
        <taxon>rosids</taxon>
        <taxon>fabids</taxon>
        <taxon>Fabales</taxon>
        <taxon>Fabaceae</taxon>
        <taxon>Caesalpinioideae</taxon>
        <taxon>Cassia clade</taxon>
        <taxon>Senna</taxon>
    </lineage>
</organism>
<dbReference type="InterPro" id="IPR001611">
    <property type="entry name" value="Leu-rich_rpt"/>
</dbReference>
<evidence type="ECO:0000256" key="3">
    <source>
        <dbReference type="ARBA" id="ARBA00008553"/>
    </source>
</evidence>
<accession>A0A834X8X1</accession>
<feature type="repeat" description="PPR" evidence="11">
    <location>
        <begin position="1630"/>
        <end position="1664"/>
    </location>
</feature>
<dbReference type="GO" id="GO:0031930">
    <property type="term" value="P:mitochondria-nucleus signaling pathway"/>
    <property type="evidence" value="ECO:0007669"/>
    <property type="project" value="TreeGrafter"/>
</dbReference>
<dbReference type="InterPro" id="IPR002885">
    <property type="entry name" value="PPR_rpt"/>
</dbReference>
<feature type="repeat" description="PPR" evidence="11">
    <location>
        <begin position="1420"/>
        <end position="1454"/>
    </location>
</feature>
<feature type="repeat" description="PPR" evidence="11">
    <location>
        <begin position="1036"/>
        <end position="1070"/>
    </location>
</feature>
<feature type="chain" id="PRO_5032867158" evidence="12">
    <location>
        <begin position="22"/>
        <end position="1979"/>
    </location>
</feature>
<dbReference type="InterPro" id="IPR003591">
    <property type="entry name" value="Leu-rich_rpt_typical-subtyp"/>
</dbReference>
<dbReference type="InterPro" id="IPR011990">
    <property type="entry name" value="TPR-like_helical_dom_sf"/>
</dbReference>
<dbReference type="GO" id="GO:1990904">
    <property type="term" value="C:ribonucleoprotein complex"/>
    <property type="evidence" value="ECO:0007669"/>
    <property type="project" value="UniProtKB-KW"/>
</dbReference>
<dbReference type="SUPFAM" id="SSF48452">
    <property type="entry name" value="TPR-like"/>
    <property type="match status" value="1"/>
</dbReference>
<feature type="repeat" description="PPR" evidence="11">
    <location>
        <begin position="1106"/>
        <end position="1140"/>
    </location>
</feature>
<dbReference type="Proteomes" id="UP000634136">
    <property type="component" value="Unassembled WGS sequence"/>
</dbReference>
<keyword evidence="6" id="KW-0677">Repeat</keyword>
<comment type="similarity">
    <text evidence="3">Belongs to the universal ribosomal protein uL5 family.</text>
</comment>
<dbReference type="InterPro" id="IPR022803">
    <property type="entry name" value="Ribosomal_uL5_dom_sf"/>
</dbReference>
<evidence type="ECO:0000256" key="9">
    <source>
        <dbReference type="ARBA" id="ARBA00023136"/>
    </source>
</evidence>
<evidence type="ECO:0000256" key="8">
    <source>
        <dbReference type="ARBA" id="ARBA00022989"/>
    </source>
</evidence>
<evidence type="ECO:0000256" key="7">
    <source>
        <dbReference type="ARBA" id="ARBA00022980"/>
    </source>
</evidence>
<name>A0A834X8X1_9FABA</name>
<dbReference type="PANTHER" id="PTHR47936">
    <property type="entry name" value="PPR_LONG DOMAIN-CONTAINING PROTEIN"/>
    <property type="match status" value="1"/>
</dbReference>
<dbReference type="GO" id="GO:0005524">
    <property type="term" value="F:ATP binding"/>
    <property type="evidence" value="ECO:0007669"/>
    <property type="project" value="InterPro"/>
</dbReference>
<feature type="repeat" description="PPR" evidence="11">
    <location>
        <begin position="1211"/>
        <end position="1245"/>
    </location>
</feature>
<dbReference type="PROSITE" id="PS50011">
    <property type="entry name" value="PROTEIN_KINASE_DOM"/>
    <property type="match status" value="1"/>
</dbReference>
<dbReference type="NCBIfam" id="TIGR00756">
    <property type="entry name" value="PPR"/>
    <property type="match status" value="15"/>
</dbReference>
<dbReference type="Pfam" id="PF00673">
    <property type="entry name" value="Ribosomal_L5_C"/>
    <property type="match status" value="1"/>
</dbReference>
<dbReference type="PANTHER" id="PTHR47936:SF1">
    <property type="entry name" value="PENTATRICOPEPTIDE REPEAT-CONTAINING PROTEIN GUN1, CHLOROPLASTIC"/>
    <property type="match status" value="1"/>
</dbReference>
<keyword evidence="7" id="KW-0689">Ribosomal protein</keyword>
<dbReference type="InterPro" id="IPR032675">
    <property type="entry name" value="LRR_dom_sf"/>
</dbReference>